<accession>A0A285MQQ5</accession>
<dbReference type="AlphaFoldDB" id="A0A285MQQ5"/>
<keyword evidence="2" id="KW-1185">Reference proteome</keyword>
<sequence>MPFEVIEFKYLSSTPSKKKPIFIIGLFRTEGGTRTLTPYQQWILNPLHSFYD</sequence>
<organism evidence="1 2">
    <name type="scientific">Flagellimonas pacifica</name>
    <dbReference type="NCBI Taxonomy" id="1247520"/>
    <lineage>
        <taxon>Bacteria</taxon>
        <taxon>Pseudomonadati</taxon>
        <taxon>Bacteroidota</taxon>
        <taxon>Flavobacteriia</taxon>
        <taxon>Flavobacteriales</taxon>
        <taxon>Flavobacteriaceae</taxon>
        <taxon>Flagellimonas</taxon>
    </lineage>
</organism>
<evidence type="ECO:0000313" key="2">
    <source>
        <dbReference type="Proteomes" id="UP000219048"/>
    </source>
</evidence>
<name>A0A285MQQ5_9FLAO</name>
<dbReference type="EMBL" id="OBEH01000002">
    <property type="protein sequence ID" value="SNY99500.1"/>
    <property type="molecule type" value="Genomic_DNA"/>
</dbReference>
<gene>
    <name evidence="1" type="ORF">SAMN06265377_1310</name>
</gene>
<dbReference type="Proteomes" id="UP000219048">
    <property type="component" value="Unassembled WGS sequence"/>
</dbReference>
<reference evidence="2" key="1">
    <citation type="submission" date="2017-09" db="EMBL/GenBank/DDBJ databases">
        <authorList>
            <person name="Varghese N."/>
            <person name="Submissions S."/>
        </authorList>
    </citation>
    <scope>NUCLEOTIDE SEQUENCE [LARGE SCALE GENOMIC DNA]</scope>
    <source>
        <strain evidence="2">DSM 25885</strain>
    </source>
</reference>
<protein>
    <submittedName>
        <fullName evidence="1">Uncharacterized protein</fullName>
    </submittedName>
</protein>
<proteinExistence type="predicted"/>
<evidence type="ECO:0000313" key="1">
    <source>
        <dbReference type="EMBL" id="SNY99500.1"/>
    </source>
</evidence>